<organism evidence="1 2">
    <name type="scientific">Paenibacillus wenxiniae</name>
    <dbReference type="NCBI Taxonomy" id="1636843"/>
    <lineage>
        <taxon>Bacteria</taxon>
        <taxon>Bacillati</taxon>
        <taxon>Bacillota</taxon>
        <taxon>Bacilli</taxon>
        <taxon>Bacillales</taxon>
        <taxon>Paenibacillaceae</taxon>
        <taxon>Paenibacillus</taxon>
    </lineage>
</organism>
<gene>
    <name evidence="1" type="ORF">ACFSC9_10240</name>
</gene>
<reference evidence="2" key="1">
    <citation type="journal article" date="2019" name="Int. J. Syst. Evol. Microbiol.">
        <title>The Global Catalogue of Microorganisms (GCM) 10K type strain sequencing project: providing services to taxonomists for standard genome sequencing and annotation.</title>
        <authorList>
            <consortium name="The Broad Institute Genomics Platform"/>
            <consortium name="The Broad Institute Genome Sequencing Center for Infectious Disease"/>
            <person name="Wu L."/>
            <person name="Ma J."/>
        </authorList>
    </citation>
    <scope>NUCLEOTIDE SEQUENCE [LARGE SCALE GENOMIC DNA]</scope>
    <source>
        <strain evidence="2">CCUG 54950</strain>
    </source>
</reference>
<dbReference type="EMBL" id="JBHUEH010000014">
    <property type="protein sequence ID" value="MFD1885906.1"/>
    <property type="molecule type" value="Genomic_DNA"/>
</dbReference>
<evidence type="ECO:0008006" key="3">
    <source>
        <dbReference type="Google" id="ProtNLM"/>
    </source>
</evidence>
<dbReference type="RefSeq" id="WP_347324843.1">
    <property type="nucleotide sequence ID" value="NZ_JBCGUH010000004.1"/>
</dbReference>
<dbReference type="Proteomes" id="UP001597233">
    <property type="component" value="Unassembled WGS sequence"/>
</dbReference>
<evidence type="ECO:0000313" key="2">
    <source>
        <dbReference type="Proteomes" id="UP001597233"/>
    </source>
</evidence>
<protein>
    <recommendedName>
        <fullName evidence="3">Carbohydrate binding domain-containing protein</fullName>
    </recommendedName>
</protein>
<name>A0ABW4RHX1_9BACL</name>
<accession>A0ABW4RHX1</accession>
<keyword evidence="2" id="KW-1185">Reference proteome</keyword>
<sequence length="707" mass="76930">MDYQAKTDWTYNDTVTEQDMNRIEAGLGDLHQRLDTPATSELVLQPGTQTIQVARDTPFHLKGIFGRMLLNLLGRNGNCESLNGWVFSGTGTLNTSQFVIGTASIQITAGSGGGIISRNVELKAGKTYVLAASIKLGTATGAAVSITGIVNGSVVTSSSNFATSYMRFTATSSTHTVAIVLQATQGQTAYVDAIRLYEISAAEYSQLGNMTTSKVEQTYPYTEGLCAIKKPYAIRWTSAAKTNVAAMLALDTELLAPPVPADDAERDRLEQGVDGQYYKMSNHYRYSLTGANINVITSANYSGYKWIRLQLPVAPIKDTGYMIKFDGSVISRVNQGVSPSKPDQHVVLDSTDSVPNSVLVTVANSDSGWGEDYVPSIDEIKAYFYGWVMGTQASSGTFTIGYNKTGTKAWRGLVNDTGSGTVDLPKTYFQDQYSQPDWKPYEIVYKRASVFTEPVVSEGSLSLIKEENIVEVGSGLILRETAKPVSGDGTNYYINARATFAASALTYNSIRPLLIYRNGLLDTWGQNNEGDSFGSRQAALSGNQFDKTASYAVTYFARNTFPASVFPGTISINERATLDNLIRDVQQATRRVSVVESKKADQNYPIWLVPTLLNGWMNTSSRQPLQYRKKDGMVMIRGEIKSGTVGAVIFRLPTEYRPKYTAKYAVNCWSGSAVVGASLIIYPTGEVLISDGNNNEIGLGTVIFAID</sequence>
<comment type="caution">
    <text evidence="1">The sequence shown here is derived from an EMBL/GenBank/DDBJ whole genome shotgun (WGS) entry which is preliminary data.</text>
</comment>
<proteinExistence type="predicted"/>
<evidence type="ECO:0000313" key="1">
    <source>
        <dbReference type="EMBL" id="MFD1885906.1"/>
    </source>
</evidence>
<dbReference type="Gene3D" id="2.60.120.260">
    <property type="entry name" value="Galactose-binding domain-like"/>
    <property type="match status" value="1"/>
</dbReference>